<organism evidence="1 2">
    <name type="scientific">Kistimonas scapharcae</name>
    <dbReference type="NCBI Taxonomy" id="1036133"/>
    <lineage>
        <taxon>Bacteria</taxon>
        <taxon>Pseudomonadati</taxon>
        <taxon>Pseudomonadota</taxon>
        <taxon>Gammaproteobacteria</taxon>
        <taxon>Oceanospirillales</taxon>
        <taxon>Endozoicomonadaceae</taxon>
        <taxon>Kistimonas</taxon>
    </lineage>
</organism>
<name>A0ABP8UYH9_9GAMM</name>
<dbReference type="InterPro" id="IPR016893">
    <property type="entry name" value="UCP028589"/>
</dbReference>
<sequence>MAQTDRSYMGKGTIYLKRRGGSTGLIPVGNCSALEISFEEEKKEQKDYTSPGGGNTNVVSRIDNVTGSLTVLDITADNLALGLRGAVTTEAGGNTVTDELIAATGADGELLPFAFVPDTTTITVTDAVNSTALAEGVDYDITPNGITVIGSGTISNNGVHATYDKAPQEILQALVEAGQEFTLFFDGLNEAQSGKAVAITLHRIKFSPVQGLPFIGDEFAEATMEFEVLSDNTITGAGISRFMKVVQAV</sequence>
<dbReference type="PIRSF" id="PIRSF028589">
    <property type="entry name" value="UCP028589"/>
    <property type="match status" value="1"/>
</dbReference>
<proteinExistence type="predicted"/>
<accession>A0ABP8UYH9</accession>
<reference evidence="2" key="1">
    <citation type="journal article" date="2019" name="Int. J. Syst. Evol. Microbiol.">
        <title>The Global Catalogue of Microorganisms (GCM) 10K type strain sequencing project: providing services to taxonomists for standard genome sequencing and annotation.</title>
        <authorList>
            <consortium name="The Broad Institute Genomics Platform"/>
            <consortium name="The Broad Institute Genome Sequencing Center for Infectious Disease"/>
            <person name="Wu L."/>
            <person name="Ma J."/>
        </authorList>
    </citation>
    <scope>NUCLEOTIDE SEQUENCE [LARGE SCALE GENOMIC DNA]</scope>
    <source>
        <strain evidence="2">JCM 17805</strain>
    </source>
</reference>
<dbReference type="Proteomes" id="UP001500604">
    <property type="component" value="Unassembled WGS sequence"/>
</dbReference>
<evidence type="ECO:0000313" key="1">
    <source>
        <dbReference type="EMBL" id="GAA4648194.1"/>
    </source>
</evidence>
<dbReference type="RefSeq" id="WP_345193559.1">
    <property type="nucleotide sequence ID" value="NZ_BAABFL010000039.1"/>
</dbReference>
<evidence type="ECO:0000313" key="2">
    <source>
        <dbReference type="Proteomes" id="UP001500604"/>
    </source>
</evidence>
<keyword evidence="2" id="KW-1185">Reference proteome</keyword>
<evidence type="ECO:0008006" key="3">
    <source>
        <dbReference type="Google" id="ProtNLM"/>
    </source>
</evidence>
<comment type="caution">
    <text evidence="1">The sequence shown here is derived from an EMBL/GenBank/DDBJ whole genome shotgun (WGS) entry which is preliminary data.</text>
</comment>
<gene>
    <name evidence="1" type="ORF">GCM10023116_04600</name>
</gene>
<dbReference type="EMBL" id="BAABFL010000039">
    <property type="protein sequence ID" value="GAA4648194.1"/>
    <property type="molecule type" value="Genomic_DNA"/>
</dbReference>
<protein>
    <recommendedName>
        <fullName evidence="3">Major tail protein</fullName>
    </recommendedName>
</protein>